<evidence type="ECO:0000256" key="1">
    <source>
        <dbReference type="ARBA" id="ARBA00022679"/>
    </source>
</evidence>
<dbReference type="PANTHER" id="PTHR47690:SF1">
    <property type="entry name" value="GLUCOKINASE"/>
    <property type="match status" value="1"/>
</dbReference>
<keyword evidence="1 3" id="KW-0808">Transferase</keyword>
<dbReference type="GO" id="GO:0005524">
    <property type="term" value="F:ATP binding"/>
    <property type="evidence" value="ECO:0007669"/>
    <property type="project" value="UniProtKB-UniRule"/>
</dbReference>
<name>A0A410VBC5_9BRAD</name>
<dbReference type="GO" id="GO:0004340">
    <property type="term" value="F:glucokinase activity"/>
    <property type="evidence" value="ECO:0007669"/>
    <property type="project" value="UniProtKB-UniRule"/>
</dbReference>
<evidence type="ECO:0000313" key="8">
    <source>
        <dbReference type="Proteomes" id="UP000625079"/>
    </source>
</evidence>
<dbReference type="EMBL" id="CP030057">
    <property type="protein sequence ID" value="QOZ62089.1"/>
    <property type="molecule type" value="Genomic_DNA"/>
</dbReference>
<evidence type="ECO:0000313" key="6">
    <source>
        <dbReference type="EMBL" id="QOZ62089.1"/>
    </source>
</evidence>
<dbReference type="GO" id="GO:0005829">
    <property type="term" value="C:cytosol"/>
    <property type="evidence" value="ECO:0007669"/>
    <property type="project" value="TreeGrafter"/>
</dbReference>
<dbReference type="GO" id="GO:0006096">
    <property type="term" value="P:glycolytic process"/>
    <property type="evidence" value="ECO:0007669"/>
    <property type="project" value="UniProtKB-UniRule"/>
</dbReference>
<dbReference type="Pfam" id="PF02685">
    <property type="entry name" value="Glucokinase"/>
    <property type="match status" value="1"/>
</dbReference>
<keyword evidence="7" id="KW-1185">Reference proteome</keyword>
<keyword evidence="2 3" id="KW-0418">Kinase</keyword>
<dbReference type="InterPro" id="IPR003836">
    <property type="entry name" value="Glucokinase"/>
</dbReference>
<dbReference type="RefSeq" id="WP_128967676.1">
    <property type="nucleotide sequence ID" value="NZ_BMHC01000002.1"/>
</dbReference>
<dbReference type="EMBL" id="BMHC01000002">
    <property type="protein sequence ID" value="GGI21162.1"/>
    <property type="molecule type" value="Genomic_DNA"/>
</dbReference>
<dbReference type="CDD" id="cd24008">
    <property type="entry name" value="ASKHA_NBD_GLK"/>
    <property type="match status" value="1"/>
</dbReference>
<dbReference type="HAMAP" id="MF_00524">
    <property type="entry name" value="Glucokinase"/>
    <property type="match status" value="1"/>
</dbReference>
<proteinExistence type="inferred from homology"/>
<keyword evidence="3" id="KW-0067">ATP-binding</keyword>
<dbReference type="Gene3D" id="3.40.367.20">
    <property type="match status" value="1"/>
</dbReference>
<protein>
    <recommendedName>
        <fullName evidence="3">Glucokinase</fullName>
        <ecNumber evidence="3">2.7.1.2</ecNumber>
    </recommendedName>
    <alternativeName>
        <fullName evidence="3">Glucose kinase</fullName>
    </alternativeName>
</protein>
<reference evidence="5" key="3">
    <citation type="submission" date="2022-12" db="EMBL/GenBank/DDBJ databases">
        <authorList>
            <person name="Sun Q."/>
            <person name="Zhou Y."/>
        </authorList>
    </citation>
    <scope>NUCLEOTIDE SEQUENCE</scope>
    <source>
        <strain evidence="5">CGMCC 1.15034</strain>
    </source>
</reference>
<evidence type="ECO:0000313" key="5">
    <source>
        <dbReference type="EMBL" id="GGI21162.1"/>
    </source>
</evidence>
<evidence type="ECO:0000313" key="7">
    <source>
        <dbReference type="Proteomes" id="UP000593880"/>
    </source>
</evidence>
<sequence>MMKPTPPTRTALLADIGGTNARFALLTNGKLGTIAHTAVGDHGTFSEALTAYLGEAAKAGTIQHAILAASGAVQNGRCALTNNPWVIDAEELRRAYGFSSVRLINDFEAVALALPRLLPGSLLQLGGRERVAGAPLAAIGPGTGLGMAVTIPHGDSQIVLSSEGGHSTMAGGSLREDAVIAHLRQRFGHVSSERLLSGAGLENLHDTLAFLDGVTVPKRRSAEITRTAIEGTCPISRAAVDMFCAMLGSVTGNFALAVGAKGGMFIGGGILRHMPDYLAASQFRMRFEEKGRLKTFLAPIPAYLILDDDVAFTGLRALMEVEGLD</sequence>
<keyword evidence="3" id="KW-0963">Cytoplasm</keyword>
<evidence type="ECO:0000256" key="4">
    <source>
        <dbReference type="RuleBase" id="RU004046"/>
    </source>
</evidence>
<dbReference type="PANTHER" id="PTHR47690">
    <property type="entry name" value="GLUCOKINASE"/>
    <property type="match status" value="1"/>
</dbReference>
<evidence type="ECO:0000256" key="3">
    <source>
        <dbReference type="HAMAP-Rule" id="MF_00524"/>
    </source>
</evidence>
<dbReference type="AlphaFoldDB" id="A0A410VBC5"/>
<comment type="similarity">
    <text evidence="3 4">Belongs to the bacterial glucokinase family.</text>
</comment>
<keyword evidence="3" id="KW-0324">Glycolysis</keyword>
<dbReference type="SUPFAM" id="SSF53067">
    <property type="entry name" value="Actin-like ATPase domain"/>
    <property type="match status" value="1"/>
</dbReference>
<evidence type="ECO:0000256" key="2">
    <source>
        <dbReference type="ARBA" id="ARBA00022777"/>
    </source>
</evidence>
<dbReference type="EC" id="2.7.1.2" evidence="3"/>
<dbReference type="OrthoDB" id="9800595at2"/>
<organism evidence="5 8">
    <name type="scientific">Bradyrhizobium guangdongense</name>
    <dbReference type="NCBI Taxonomy" id="1325090"/>
    <lineage>
        <taxon>Bacteria</taxon>
        <taxon>Pseudomonadati</taxon>
        <taxon>Pseudomonadota</taxon>
        <taxon>Alphaproteobacteria</taxon>
        <taxon>Hyphomicrobiales</taxon>
        <taxon>Nitrobacteraceae</taxon>
        <taxon>Bradyrhizobium</taxon>
    </lineage>
</organism>
<dbReference type="Proteomes" id="UP000593880">
    <property type="component" value="Chromosome"/>
</dbReference>
<comment type="catalytic activity">
    <reaction evidence="3">
        <text>D-glucose + ATP = D-glucose 6-phosphate + ADP + H(+)</text>
        <dbReference type="Rhea" id="RHEA:17825"/>
        <dbReference type="ChEBI" id="CHEBI:4167"/>
        <dbReference type="ChEBI" id="CHEBI:15378"/>
        <dbReference type="ChEBI" id="CHEBI:30616"/>
        <dbReference type="ChEBI" id="CHEBI:61548"/>
        <dbReference type="ChEBI" id="CHEBI:456216"/>
        <dbReference type="EC" id="2.7.1.2"/>
    </reaction>
</comment>
<feature type="binding site" evidence="3">
    <location>
        <begin position="14"/>
        <end position="19"/>
    </location>
    <ligand>
        <name>ATP</name>
        <dbReference type="ChEBI" id="CHEBI:30616"/>
    </ligand>
</feature>
<reference evidence="5" key="1">
    <citation type="journal article" date="2014" name="Int. J. Syst. Evol. Microbiol.">
        <title>Complete genome sequence of Corynebacterium casei LMG S-19264T (=DSM 44701T), isolated from a smear-ripened cheese.</title>
        <authorList>
            <consortium name="US DOE Joint Genome Institute (JGI-PGF)"/>
            <person name="Walter F."/>
            <person name="Albersmeier A."/>
            <person name="Kalinowski J."/>
            <person name="Ruckert C."/>
        </authorList>
    </citation>
    <scope>NUCLEOTIDE SEQUENCE</scope>
    <source>
        <strain evidence="5">CGMCC 1.15034</strain>
    </source>
</reference>
<dbReference type="InterPro" id="IPR050201">
    <property type="entry name" value="Bacterial_glucokinase"/>
</dbReference>
<dbReference type="NCBIfam" id="TIGR00749">
    <property type="entry name" value="glk"/>
    <property type="match status" value="1"/>
</dbReference>
<gene>
    <name evidence="3 5" type="primary">glk</name>
    <name evidence="5" type="ORF">GCM10010987_12940</name>
    <name evidence="6" type="ORF">XH86_27640</name>
</gene>
<dbReference type="GO" id="GO:0005536">
    <property type="term" value="F:D-glucose binding"/>
    <property type="evidence" value="ECO:0007669"/>
    <property type="project" value="InterPro"/>
</dbReference>
<dbReference type="Gene3D" id="3.30.420.40">
    <property type="match status" value="1"/>
</dbReference>
<accession>A0A410VBC5</accession>
<dbReference type="InterPro" id="IPR043129">
    <property type="entry name" value="ATPase_NBD"/>
</dbReference>
<reference evidence="6 7" key="2">
    <citation type="submission" date="2018-06" db="EMBL/GenBank/DDBJ databases">
        <title>Comparative genomics of rhizobia nodulating Arachis hypogaea in China.</title>
        <authorList>
            <person name="Li Y."/>
        </authorList>
    </citation>
    <scope>NUCLEOTIDE SEQUENCE [LARGE SCALE GENOMIC DNA]</scope>
    <source>
        <strain evidence="6 7">CCBAU 51658</strain>
    </source>
</reference>
<comment type="subcellular location">
    <subcellularLocation>
        <location evidence="3">Cytoplasm</location>
    </subcellularLocation>
</comment>
<dbReference type="Proteomes" id="UP000625079">
    <property type="component" value="Unassembled WGS sequence"/>
</dbReference>
<keyword evidence="3" id="KW-0547">Nucleotide-binding</keyword>